<dbReference type="InterPro" id="IPR051396">
    <property type="entry name" value="Bact_Antivir_Def_Nuclease"/>
</dbReference>
<feature type="domain" description="ATPase AAA-type core" evidence="1">
    <location>
        <begin position="202"/>
        <end position="475"/>
    </location>
</feature>
<sequence>MKVYYQTGSSWNRPPSRPKSEQNILTLSYNNWDDFGSKTTLNAALFFEGEKLLEFSLKTLLSDSNFTAQHLNEKISNGWDGYFPIPGSDYISVPSDIDLYSALIGKIGIKSTIKVMESIRDAGYLKNIKHDKKAIKLIEKDEFKNSLLREAGARKSYSDGWLIFDHGRNSAIENFSLNLEKRNGGSQKVSFEFNSKLLPYDINVLIGPNGVGKSHCLKSLVEYWLGVDKGSKKELDKTGHEPFDETPNISRLILVSYSPFEEYTLDLSDTNLLDKTAYKYFGFRQNIERDGESRIGISRNLPASDSAHSLLKAFADDEKFSFMPNWIGKVNIINSVLQAAIGYDELALMLTDEVDNDDPFLPDCFRTINDYDYLIVNQENYDALEFFDFSNSINYQAGVTFIKNGIPVELSSGQRLFCYIVINVAGEIKRDSLVIIDEPELFLHPTLEIEFISLLKKVLSAFSSKAILATHSLAIAREIPTRCVHVFRELEDGLDVVNPPFETFGGDMQRISTYVFGDDSISKPFDEWLETKLTEYGSANSLISALGREINEEIIIKLLNSEIGSGR</sequence>
<evidence type="ECO:0000313" key="2">
    <source>
        <dbReference type="EMBL" id="QMV62824.1"/>
    </source>
</evidence>
<gene>
    <name evidence="2" type="ORF">HS968_22845</name>
</gene>
<reference evidence="2 3" key="1">
    <citation type="journal article" date="2020" name="G3 (Bethesda)">
        <title>CeMbio - The Caenorhabditis elegans Microbiome Resource.</title>
        <authorList>
            <person name="Dirksen P."/>
            <person name="Assie A."/>
            <person name="Zimmermann J."/>
            <person name="Zhang F."/>
            <person name="Tietje A.M."/>
            <person name="Marsh S.A."/>
            <person name="Felix M.A."/>
            <person name="Shapira M."/>
            <person name="Kaleta C."/>
            <person name="Schulenburg H."/>
            <person name="Samuel B."/>
        </authorList>
    </citation>
    <scope>NUCLEOTIDE SEQUENCE [LARGE SCALE GENOMIC DNA]</scope>
    <source>
        <strain evidence="2 3">MSPm1</strain>
    </source>
</reference>
<dbReference type="GO" id="GO:0016887">
    <property type="term" value="F:ATP hydrolysis activity"/>
    <property type="evidence" value="ECO:0007669"/>
    <property type="project" value="InterPro"/>
</dbReference>
<proteinExistence type="predicted"/>
<dbReference type="Pfam" id="PF13304">
    <property type="entry name" value="AAA_21"/>
    <property type="match status" value="1"/>
</dbReference>
<dbReference type="EMBL" id="CP059139">
    <property type="protein sequence ID" value="QMV62824.1"/>
    <property type="molecule type" value="Genomic_DNA"/>
</dbReference>
<dbReference type="Gene3D" id="3.40.50.300">
    <property type="entry name" value="P-loop containing nucleotide triphosphate hydrolases"/>
    <property type="match status" value="1"/>
</dbReference>
<dbReference type="Proteomes" id="UP000515276">
    <property type="component" value="Chromosome"/>
</dbReference>
<dbReference type="GO" id="GO:0005524">
    <property type="term" value="F:ATP binding"/>
    <property type="evidence" value="ECO:0007669"/>
    <property type="project" value="InterPro"/>
</dbReference>
<dbReference type="AlphaFoldDB" id="A0A7G5DM49"/>
<evidence type="ECO:0000313" key="3">
    <source>
        <dbReference type="Proteomes" id="UP000515276"/>
    </source>
</evidence>
<dbReference type="PANTHER" id="PTHR43581:SF4">
    <property type="entry name" value="ATP_GTP PHOSPHATASE"/>
    <property type="match status" value="1"/>
</dbReference>
<evidence type="ECO:0000259" key="1">
    <source>
        <dbReference type="Pfam" id="PF13304"/>
    </source>
</evidence>
<dbReference type="InterPro" id="IPR003959">
    <property type="entry name" value="ATPase_AAA_core"/>
</dbReference>
<dbReference type="PANTHER" id="PTHR43581">
    <property type="entry name" value="ATP/GTP PHOSPHATASE"/>
    <property type="match status" value="1"/>
</dbReference>
<protein>
    <submittedName>
        <fullName evidence="2">AAA family ATPase</fullName>
    </submittedName>
</protein>
<organism evidence="2 3">
    <name type="scientific">Pseudomonas berkeleyensis</name>
    <dbReference type="NCBI Taxonomy" id="2726956"/>
    <lineage>
        <taxon>Bacteria</taxon>
        <taxon>Pseudomonadati</taxon>
        <taxon>Pseudomonadota</taxon>
        <taxon>Gammaproteobacteria</taxon>
        <taxon>Pseudomonadales</taxon>
        <taxon>Pseudomonadaceae</taxon>
        <taxon>Pseudomonas</taxon>
    </lineage>
</organism>
<name>A0A7G5DM49_9PSED</name>
<keyword evidence="3" id="KW-1185">Reference proteome</keyword>
<dbReference type="InterPro" id="IPR027417">
    <property type="entry name" value="P-loop_NTPase"/>
</dbReference>
<accession>A0A7G5DM49</accession>
<dbReference type="RefSeq" id="WP_182368796.1">
    <property type="nucleotide sequence ID" value="NZ_CP059139.1"/>
</dbReference>
<dbReference type="SUPFAM" id="SSF52540">
    <property type="entry name" value="P-loop containing nucleoside triphosphate hydrolases"/>
    <property type="match status" value="1"/>
</dbReference>